<gene>
    <name evidence="2" type="ORF">SAMN05192579_101417</name>
</gene>
<protein>
    <recommendedName>
        <fullName evidence="1">Double-GTPase 1 domain-containing protein</fullName>
    </recommendedName>
</protein>
<organism evidence="2 3">
    <name type="scientific">Rhodanobacter glycinis</name>
    <dbReference type="NCBI Taxonomy" id="582702"/>
    <lineage>
        <taxon>Bacteria</taxon>
        <taxon>Pseudomonadati</taxon>
        <taxon>Pseudomonadota</taxon>
        <taxon>Gammaproteobacteria</taxon>
        <taxon>Lysobacterales</taxon>
        <taxon>Rhodanobacteraceae</taxon>
        <taxon>Rhodanobacter</taxon>
    </lineage>
</organism>
<keyword evidence="3" id="KW-1185">Reference proteome</keyword>
<dbReference type="InterPro" id="IPR045530">
    <property type="entry name" value="DO-GTPase1"/>
</dbReference>
<dbReference type="RefSeq" id="WP_092700907.1">
    <property type="nucleotide sequence ID" value="NZ_FOSR01000001.1"/>
</dbReference>
<evidence type="ECO:0000259" key="1">
    <source>
        <dbReference type="Pfam" id="PF19975"/>
    </source>
</evidence>
<dbReference type="Proteomes" id="UP000198725">
    <property type="component" value="Unassembled WGS sequence"/>
</dbReference>
<proteinExistence type="predicted"/>
<name>A0A1I3YD79_9GAMM</name>
<dbReference type="AlphaFoldDB" id="A0A1I3YD79"/>
<dbReference type="Pfam" id="PF19975">
    <property type="entry name" value="DO-GTPase1"/>
    <property type="match status" value="1"/>
</dbReference>
<reference evidence="3" key="1">
    <citation type="submission" date="2016-10" db="EMBL/GenBank/DDBJ databases">
        <authorList>
            <person name="Varghese N."/>
            <person name="Submissions S."/>
        </authorList>
    </citation>
    <scope>NUCLEOTIDE SEQUENCE [LARGE SCALE GENOMIC DNA]</scope>
    <source>
        <strain evidence="3">MO64</strain>
    </source>
</reference>
<feature type="domain" description="Double-GTPase 1" evidence="1">
    <location>
        <begin position="5"/>
        <end position="277"/>
    </location>
</feature>
<evidence type="ECO:0000313" key="2">
    <source>
        <dbReference type="EMBL" id="SFK29231.1"/>
    </source>
</evidence>
<accession>A0A1I3YD79</accession>
<sequence>MNPVLLIGLPDSGKTNFLARTWIALTEKGCAVKPHGTPDDITYVESLVLHLLQGQFAPRSNQNEEPRPFVLEVTDPSSGKVMPLMVPDVRGELWKAAVLNSELPKEWMDRLHSSNAVLLLLRVHSQDVVKPLDWVATKRSMEHQPGEPADATDTPTQVMLCELLRFLEIALARKNGVAPRVAVLVTAWDLLSPEEQEEGPERYIRQQFPMLAGRLRDITRLEIGVFGVSILGGDPAEDLLFKEEFLASNSIQGRGYIVQQANDELQYSQDLTSPLAWCIRAK</sequence>
<evidence type="ECO:0000313" key="3">
    <source>
        <dbReference type="Proteomes" id="UP000198725"/>
    </source>
</evidence>
<dbReference type="EMBL" id="FOSR01000001">
    <property type="protein sequence ID" value="SFK29231.1"/>
    <property type="molecule type" value="Genomic_DNA"/>
</dbReference>